<dbReference type="Gene3D" id="3.30.565.10">
    <property type="entry name" value="Histidine kinase-like ATPase, C-terminal domain"/>
    <property type="match status" value="1"/>
</dbReference>
<dbReference type="RefSeq" id="WP_350277067.1">
    <property type="nucleotide sequence ID" value="NZ_CP158165.1"/>
</dbReference>
<evidence type="ECO:0000256" key="4">
    <source>
        <dbReference type="ARBA" id="ARBA00022679"/>
    </source>
</evidence>
<dbReference type="InterPro" id="IPR050482">
    <property type="entry name" value="Sensor_HK_TwoCompSys"/>
</dbReference>
<gene>
    <name evidence="12" type="ORF">ABN611_37515</name>
</gene>
<evidence type="ECO:0000256" key="2">
    <source>
        <dbReference type="ARBA" id="ARBA00012438"/>
    </source>
</evidence>
<dbReference type="CDD" id="cd16917">
    <property type="entry name" value="HATPase_UhpB-NarQ-NarX-like"/>
    <property type="match status" value="1"/>
</dbReference>
<sequence>MIGTVNRLLRRHGLVVTEVVVLGALNAEHGVRRVLLDAEPPAGEILYLAVGAVVGVLALLRRRRPDLLARLTTAAISLSLACSLAGFLLKPGGSIGGDSETLGLMLLVGASCHRLPPRQAGGVAVIGGAAVVVAPLMRYGTGSDSLTVAVLWAILWGCSVAVGLILRDGEARREAALTAARNRERLMLARELHDLVAHHITGVVVRAQAARLVHSDGPAREPRSDGPAQDRRTAGSDLALLEEIERAGTEALGAVRRLVMMLRSPEQLPPTAGNLVETIEAAVGNDATVAVRLAPELADLAVAPETVSTVHRVVLESLTNVRRHAPEARRITVTVEPATDGARRCLRVEILNDGLRWSRSHGRRSVDGYGLVGMAERISALDGKLTVGEYGESGWRVLAELPLPGGVVAARPPKETTAE</sequence>
<feature type="transmembrane region" description="Helical" evidence="10">
    <location>
        <begin position="146"/>
        <end position="166"/>
    </location>
</feature>
<name>A0AAU7TBK4_9ACTN</name>
<protein>
    <recommendedName>
        <fullName evidence="2">histidine kinase</fullName>
        <ecNumber evidence="2">2.7.13.3</ecNumber>
    </recommendedName>
</protein>
<keyword evidence="4" id="KW-0808">Transferase</keyword>
<dbReference type="GO" id="GO:0000155">
    <property type="term" value="F:phosphorelay sensor kinase activity"/>
    <property type="evidence" value="ECO:0007669"/>
    <property type="project" value="InterPro"/>
</dbReference>
<evidence type="ECO:0000256" key="10">
    <source>
        <dbReference type="SAM" id="Phobius"/>
    </source>
</evidence>
<keyword evidence="6 12" id="KW-0418">Kinase</keyword>
<dbReference type="EC" id="2.7.13.3" evidence="2"/>
<keyword evidence="7" id="KW-0067">ATP-binding</keyword>
<feature type="region of interest" description="Disordered" evidence="9">
    <location>
        <begin position="214"/>
        <end position="233"/>
    </location>
</feature>
<dbReference type="GO" id="GO:0016020">
    <property type="term" value="C:membrane"/>
    <property type="evidence" value="ECO:0007669"/>
    <property type="project" value="InterPro"/>
</dbReference>
<keyword evidence="3" id="KW-0597">Phosphoprotein</keyword>
<evidence type="ECO:0000256" key="7">
    <source>
        <dbReference type="ARBA" id="ARBA00022840"/>
    </source>
</evidence>
<dbReference type="PANTHER" id="PTHR24421">
    <property type="entry name" value="NITRATE/NITRITE SENSOR PROTEIN NARX-RELATED"/>
    <property type="match status" value="1"/>
</dbReference>
<evidence type="ECO:0000256" key="5">
    <source>
        <dbReference type="ARBA" id="ARBA00022741"/>
    </source>
</evidence>
<dbReference type="Pfam" id="PF07730">
    <property type="entry name" value="HisKA_3"/>
    <property type="match status" value="1"/>
</dbReference>
<comment type="catalytic activity">
    <reaction evidence="1">
        <text>ATP + protein L-histidine = ADP + protein N-phospho-L-histidine.</text>
        <dbReference type="EC" id="2.7.13.3"/>
    </reaction>
</comment>
<keyword evidence="8" id="KW-0902">Two-component regulatory system</keyword>
<dbReference type="AlphaFoldDB" id="A0AAU7TBK4"/>
<dbReference type="SUPFAM" id="SSF55874">
    <property type="entry name" value="ATPase domain of HSP90 chaperone/DNA topoisomerase II/histidine kinase"/>
    <property type="match status" value="1"/>
</dbReference>
<dbReference type="InterPro" id="IPR011712">
    <property type="entry name" value="Sig_transdc_His_kin_sub3_dim/P"/>
</dbReference>
<proteinExistence type="predicted"/>
<keyword evidence="10" id="KW-0812">Transmembrane</keyword>
<feature type="transmembrane region" description="Helical" evidence="10">
    <location>
        <begin position="42"/>
        <end position="60"/>
    </location>
</feature>
<evidence type="ECO:0000256" key="9">
    <source>
        <dbReference type="SAM" id="MobiDB-lite"/>
    </source>
</evidence>
<feature type="transmembrane region" description="Helical" evidence="10">
    <location>
        <begin position="120"/>
        <end position="140"/>
    </location>
</feature>
<evidence type="ECO:0000256" key="1">
    <source>
        <dbReference type="ARBA" id="ARBA00000085"/>
    </source>
</evidence>
<organism evidence="12">
    <name type="scientific">Kribbella sp. HUAS MG21</name>
    <dbReference type="NCBI Taxonomy" id="3160966"/>
    <lineage>
        <taxon>Bacteria</taxon>
        <taxon>Bacillati</taxon>
        <taxon>Actinomycetota</taxon>
        <taxon>Actinomycetes</taxon>
        <taxon>Propionibacteriales</taxon>
        <taxon>Kribbellaceae</taxon>
        <taxon>Kribbella</taxon>
    </lineage>
</organism>
<evidence type="ECO:0000256" key="8">
    <source>
        <dbReference type="ARBA" id="ARBA00023012"/>
    </source>
</evidence>
<evidence type="ECO:0000256" key="6">
    <source>
        <dbReference type="ARBA" id="ARBA00022777"/>
    </source>
</evidence>
<reference evidence="12" key="1">
    <citation type="submission" date="2024-06" db="EMBL/GenBank/DDBJ databases">
        <title>Kribbella sp. strain HUAS MG21 genome sequences.</title>
        <authorList>
            <person name="Mo P."/>
        </authorList>
    </citation>
    <scope>NUCLEOTIDE SEQUENCE</scope>
    <source>
        <strain evidence="12">HUAS MG21</strain>
    </source>
</reference>
<evidence type="ECO:0000313" key="12">
    <source>
        <dbReference type="EMBL" id="XBV24243.1"/>
    </source>
</evidence>
<feature type="transmembrane region" description="Helical" evidence="10">
    <location>
        <begin position="67"/>
        <end position="89"/>
    </location>
</feature>
<keyword evidence="10" id="KW-1133">Transmembrane helix</keyword>
<dbReference type="PANTHER" id="PTHR24421:SF10">
    <property type="entry name" value="NITRATE_NITRITE SENSOR PROTEIN NARQ"/>
    <property type="match status" value="1"/>
</dbReference>
<keyword evidence="5" id="KW-0547">Nucleotide-binding</keyword>
<dbReference type="InterPro" id="IPR036890">
    <property type="entry name" value="HATPase_C_sf"/>
</dbReference>
<dbReference type="EMBL" id="CP158165">
    <property type="protein sequence ID" value="XBV24243.1"/>
    <property type="molecule type" value="Genomic_DNA"/>
</dbReference>
<evidence type="ECO:0000256" key="3">
    <source>
        <dbReference type="ARBA" id="ARBA00022553"/>
    </source>
</evidence>
<keyword evidence="10" id="KW-0472">Membrane</keyword>
<dbReference type="Gene3D" id="1.20.5.1930">
    <property type="match status" value="1"/>
</dbReference>
<evidence type="ECO:0000259" key="11">
    <source>
        <dbReference type="Pfam" id="PF07730"/>
    </source>
</evidence>
<dbReference type="GO" id="GO:0005524">
    <property type="term" value="F:ATP binding"/>
    <property type="evidence" value="ECO:0007669"/>
    <property type="project" value="UniProtKB-KW"/>
</dbReference>
<feature type="domain" description="Signal transduction histidine kinase subgroup 3 dimerisation and phosphoacceptor" evidence="11">
    <location>
        <begin position="184"/>
        <end position="267"/>
    </location>
</feature>
<accession>A0AAU7TBK4</accession>
<dbReference type="GO" id="GO:0046983">
    <property type="term" value="F:protein dimerization activity"/>
    <property type="evidence" value="ECO:0007669"/>
    <property type="project" value="InterPro"/>
</dbReference>